<gene>
    <name evidence="6" type="ORF">GGR08_000657</name>
</gene>
<comment type="subcellular location">
    <subcellularLocation>
        <location evidence="1">Target cell</location>
        <location evidence="1">Target cell cytoplasm</location>
    </subcellularLocation>
</comment>
<organism evidence="6 7">
    <name type="scientific">Bartonella fuyuanensis</name>
    <dbReference type="NCBI Taxonomy" id="1460968"/>
    <lineage>
        <taxon>Bacteria</taxon>
        <taxon>Pseudomonadati</taxon>
        <taxon>Pseudomonadota</taxon>
        <taxon>Alphaproteobacteria</taxon>
        <taxon>Hyphomicrobiales</taxon>
        <taxon>Bartonellaceae</taxon>
        <taxon>Bartonella</taxon>
    </lineage>
</organism>
<proteinExistence type="predicted"/>
<feature type="domain" description="VENN motif-containing" evidence="5">
    <location>
        <begin position="14"/>
        <end position="45"/>
    </location>
</feature>
<dbReference type="AlphaFoldDB" id="A0A840DTQ8"/>
<protein>
    <submittedName>
        <fullName evidence="6">Filamentous hemagglutinin</fullName>
    </submittedName>
</protein>
<evidence type="ECO:0000256" key="3">
    <source>
        <dbReference type="ARBA" id="ARBA00022913"/>
    </source>
</evidence>
<evidence type="ECO:0000256" key="2">
    <source>
        <dbReference type="ARBA" id="ARBA00022656"/>
    </source>
</evidence>
<evidence type="ECO:0000256" key="4">
    <source>
        <dbReference type="ARBA" id="ARBA00023026"/>
    </source>
</evidence>
<dbReference type="GO" id="GO:0090729">
    <property type="term" value="F:toxin activity"/>
    <property type="evidence" value="ECO:0007669"/>
    <property type="project" value="UniProtKB-KW"/>
</dbReference>
<dbReference type="Proteomes" id="UP000585970">
    <property type="component" value="Unassembled WGS sequence"/>
</dbReference>
<evidence type="ECO:0000313" key="7">
    <source>
        <dbReference type="Proteomes" id="UP000585970"/>
    </source>
</evidence>
<evidence type="ECO:0000256" key="1">
    <source>
        <dbReference type="ARBA" id="ARBA00004219"/>
    </source>
</evidence>
<accession>A0A840DTQ8</accession>
<keyword evidence="3" id="KW-1266">Target cell cytoplasm</keyword>
<evidence type="ECO:0000313" key="6">
    <source>
        <dbReference type="EMBL" id="MBB4076360.1"/>
    </source>
</evidence>
<keyword evidence="4" id="KW-0843">Virulence</keyword>
<dbReference type="EMBL" id="JACIFE010000004">
    <property type="protein sequence ID" value="MBB4076360.1"/>
    <property type="molecule type" value="Genomic_DNA"/>
</dbReference>
<keyword evidence="7" id="KW-1185">Reference proteome</keyword>
<dbReference type="InterPro" id="IPR006914">
    <property type="entry name" value="VENN_dom"/>
</dbReference>
<evidence type="ECO:0000259" key="5">
    <source>
        <dbReference type="Pfam" id="PF04829"/>
    </source>
</evidence>
<reference evidence="6 7" key="1">
    <citation type="submission" date="2020-08" db="EMBL/GenBank/DDBJ databases">
        <title>Genomic Encyclopedia of Type Strains, Phase IV (KMG-IV): sequencing the most valuable type-strain genomes for metagenomic binning, comparative biology and taxonomic classification.</title>
        <authorList>
            <person name="Goeker M."/>
        </authorList>
    </citation>
    <scope>NUCLEOTIDE SEQUENCE [LARGE SCALE GENOMIC DNA]</scope>
    <source>
        <strain evidence="6 7">DSM 100694</strain>
    </source>
</reference>
<comment type="caution">
    <text evidence="6">The sequence shown here is derived from an EMBL/GenBank/DDBJ whole genome shotgun (WGS) entry which is preliminary data.</text>
</comment>
<name>A0A840DTQ8_9HYPH</name>
<sequence length="239" mass="25187">MFYDFNDRTIDIFRIAGAFASALAGGDVDAGTDSAGNAAANNYLSSAQQAQKEKELKECPDLLCDAEVSAKRSAISTGQDISFGAGMVAGVPTELYDTVDGFLQIAKHPEETLKALKDFFGSGEILATIGRTLGQSYVDRINKMEEEYERAGAGGSFKAGLEFGKLLTETASLMTGVAGAAKGGIKLGEKAVIKFNAIKDFAQFASKKNFAKLAAQGDPAKLAARKELTKLAAKEKSFG</sequence>
<dbReference type="Pfam" id="PF04829">
    <property type="entry name" value="PT-VENN"/>
    <property type="match status" value="1"/>
</dbReference>
<dbReference type="RefSeq" id="WP_246350103.1">
    <property type="nucleotide sequence ID" value="NZ_JACIFE010000004.1"/>
</dbReference>
<keyword evidence="2" id="KW-0800">Toxin</keyword>